<gene>
    <name evidence="1" type="ORF">PPSIR1_16300</name>
</gene>
<sequence>MEFVPSRGHAVAPASGGVDSLTVTERCFAPAAGWDRGRFVAVRSAALAWWAMEFVPSRGHAVAPASGGVDSLTVTESDRAEAERDRFVIAP</sequence>
<dbReference type="STRING" id="391625.PPSIR1_16300"/>
<protein>
    <submittedName>
        <fullName evidence="1">Uncharacterized protein</fullName>
    </submittedName>
</protein>
<accession>A6G315</accession>
<dbReference type="AlphaFoldDB" id="A6G315"/>
<name>A6G315_9BACT</name>
<keyword evidence="2" id="KW-1185">Reference proteome</keyword>
<dbReference type="Proteomes" id="UP000005801">
    <property type="component" value="Unassembled WGS sequence"/>
</dbReference>
<evidence type="ECO:0000313" key="2">
    <source>
        <dbReference type="Proteomes" id="UP000005801"/>
    </source>
</evidence>
<comment type="caution">
    <text evidence="1">The sequence shown here is derived from an EMBL/GenBank/DDBJ whole genome shotgun (WGS) entry which is preliminary data.</text>
</comment>
<proteinExistence type="predicted"/>
<organism evidence="1 2">
    <name type="scientific">Plesiocystis pacifica SIR-1</name>
    <dbReference type="NCBI Taxonomy" id="391625"/>
    <lineage>
        <taxon>Bacteria</taxon>
        <taxon>Pseudomonadati</taxon>
        <taxon>Myxococcota</taxon>
        <taxon>Polyangia</taxon>
        <taxon>Nannocystales</taxon>
        <taxon>Nannocystaceae</taxon>
        <taxon>Plesiocystis</taxon>
    </lineage>
</organism>
<dbReference type="EMBL" id="ABCS01000017">
    <property type="protein sequence ID" value="EDM79640.1"/>
    <property type="molecule type" value="Genomic_DNA"/>
</dbReference>
<reference evidence="1 2" key="1">
    <citation type="submission" date="2007-06" db="EMBL/GenBank/DDBJ databases">
        <authorList>
            <person name="Shimkets L."/>
            <person name="Ferriera S."/>
            <person name="Johnson J."/>
            <person name="Kravitz S."/>
            <person name="Beeson K."/>
            <person name="Sutton G."/>
            <person name="Rogers Y.-H."/>
            <person name="Friedman R."/>
            <person name="Frazier M."/>
            <person name="Venter J.C."/>
        </authorList>
    </citation>
    <scope>NUCLEOTIDE SEQUENCE [LARGE SCALE GENOMIC DNA]</scope>
    <source>
        <strain evidence="1 2">SIR-1</strain>
    </source>
</reference>
<evidence type="ECO:0000313" key="1">
    <source>
        <dbReference type="EMBL" id="EDM79640.1"/>
    </source>
</evidence>